<evidence type="ECO:0000313" key="4">
    <source>
        <dbReference type="EMBL" id="KAG9230453.1"/>
    </source>
</evidence>
<feature type="compositionally biased region" description="Low complexity" evidence="1">
    <location>
        <begin position="213"/>
        <end position="226"/>
    </location>
</feature>
<sequence>MICNRSIEASTHRYSLLLLTLSFFVEVVTGQSKKCYYPNGLEAVDDIACGTRGDNSVCCGKGFVCLSNALCMDNSTVVDGKIAGTLWRGSCTDRDWKSSICPESCINSTGPYAGNTASGQQLMKCDGMPNTYMCLNGQSGSDCSNPGNLFLIQGAAIPVTSLPLGTPTSTLVPVSTGPSGQVVVITTVAEATTAPLRTQTSIGLTYTLSSNKPPTATSSPHPTSKPEAGSYASRHSLEIGVGVGGSVALMAIGGLAMFYFLRRRQKGMELEEVYKGPIIPNRPGRPDVNSPFDHRVIGDLPPRLNTQSTVSPMNGPGEDPLILPSVQSPLPLTPVERIGTAFGDTPPARPGNNWL</sequence>
<evidence type="ECO:0000256" key="2">
    <source>
        <dbReference type="SAM" id="Phobius"/>
    </source>
</evidence>
<dbReference type="AlphaFoldDB" id="A0A9P7YAT0"/>
<feature type="transmembrane region" description="Helical" evidence="2">
    <location>
        <begin position="239"/>
        <end position="261"/>
    </location>
</feature>
<keyword evidence="2" id="KW-1133">Transmembrane helix</keyword>
<dbReference type="Proteomes" id="UP000824998">
    <property type="component" value="Unassembled WGS sequence"/>
</dbReference>
<keyword evidence="3" id="KW-0732">Signal</keyword>
<evidence type="ECO:0000313" key="5">
    <source>
        <dbReference type="Proteomes" id="UP000824998"/>
    </source>
</evidence>
<feature type="region of interest" description="Disordered" evidence="1">
    <location>
        <begin position="336"/>
        <end position="355"/>
    </location>
</feature>
<feature type="signal peptide" evidence="3">
    <location>
        <begin position="1"/>
        <end position="30"/>
    </location>
</feature>
<dbReference type="CDD" id="cd12087">
    <property type="entry name" value="TM_EGFR-like"/>
    <property type="match status" value="1"/>
</dbReference>
<keyword evidence="2" id="KW-0472">Membrane</keyword>
<reference evidence="4" key="1">
    <citation type="journal article" date="2021" name="IMA Fungus">
        <title>Genomic characterization of three marine fungi, including Emericellopsis atlantica sp. nov. with signatures of a generalist lifestyle and marine biomass degradation.</title>
        <authorList>
            <person name="Hagestad O.C."/>
            <person name="Hou L."/>
            <person name="Andersen J.H."/>
            <person name="Hansen E.H."/>
            <person name="Altermark B."/>
            <person name="Li C."/>
            <person name="Kuhnert E."/>
            <person name="Cox R.J."/>
            <person name="Crous P.W."/>
            <person name="Spatafora J.W."/>
            <person name="Lail K."/>
            <person name="Amirebrahimi M."/>
            <person name="Lipzen A."/>
            <person name="Pangilinan J."/>
            <person name="Andreopoulos W."/>
            <person name="Hayes R.D."/>
            <person name="Ng V."/>
            <person name="Grigoriev I.V."/>
            <person name="Jackson S.A."/>
            <person name="Sutton T.D.S."/>
            <person name="Dobson A.D.W."/>
            <person name="Rama T."/>
        </authorList>
    </citation>
    <scope>NUCLEOTIDE SEQUENCE</scope>
    <source>
        <strain evidence="4">TRa018bII</strain>
    </source>
</reference>
<evidence type="ECO:0000256" key="1">
    <source>
        <dbReference type="SAM" id="MobiDB-lite"/>
    </source>
</evidence>
<accession>A0A9P7YAT0</accession>
<organism evidence="4 5">
    <name type="scientific">Amylocarpus encephaloides</name>
    <dbReference type="NCBI Taxonomy" id="45428"/>
    <lineage>
        <taxon>Eukaryota</taxon>
        <taxon>Fungi</taxon>
        <taxon>Dikarya</taxon>
        <taxon>Ascomycota</taxon>
        <taxon>Pezizomycotina</taxon>
        <taxon>Leotiomycetes</taxon>
        <taxon>Helotiales</taxon>
        <taxon>Helotiales incertae sedis</taxon>
        <taxon>Amylocarpus</taxon>
    </lineage>
</organism>
<gene>
    <name evidence="4" type="ORF">BJ875DRAFT_445006</name>
</gene>
<feature type="chain" id="PRO_5040402836" description="Mid2 domain-containing protein" evidence="3">
    <location>
        <begin position="31"/>
        <end position="355"/>
    </location>
</feature>
<dbReference type="OrthoDB" id="5215637at2759"/>
<proteinExistence type="predicted"/>
<comment type="caution">
    <text evidence="4">The sequence shown here is derived from an EMBL/GenBank/DDBJ whole genome shotgun (WGS) entry which is preliminary data.</text>
</comment>
<feature type="region of interest" description="Disordered" evidence="1">
    <location>
        <begin position="207"/>
        <end position="231"/>
    </location>
</feature>
<dbReference type="EMBL" id="MU251671">
    <property type="protein sequence ID" value="KAG9230453.1"/>
    <property type="molecule type" value="Genomic_DNA"/>
</dbReference>
<keyword evidence="2" id="KW-0812">Transmembrane</keyword>
<protein>
    <recommendedName>
        <fullName evidence="6">Mid2 domain-containing protein</fullName>
    </recommendedName>
</protein>
<evidence type="ECO:0000256" key="3">
    <source>
        <dbReference type="SAM" id="SignalP"/>
    </source>
</evidence>
<evidence type="ECO:0008006" key="6">
    <source>
        <dbReference type="Google" id="ProtNLM"/>
    </source>
</evidence>
<keyword evidence="5" id="KW-1185">Reference proteome</keyword>
<name>A0A9P7YAT0_9HELO</name>